<comment type="caution">
    <text evidence="1">The sequence shown here is derived from an EMBL/GenBank/DDBJ whole genome shotgun (WGS) entry which is preliminary data.</text>
</comment>
<gene>
    <name evidence="1" type="ORF">S03H2_48439</name>
</gene>
<protein>
    <submittedName>
        <fullName evidence="1">Uncharacterized protein</fullName>
    </submittedName>
</protein>
<sequence>MQKRPTTPTSLADFKAKPIRVTVTKSSEDPGDLEATRALILAYTQDDGFHCPRCGVVITNPEEAINHLAEEINKALALLGK</sequence>
<evidence type="ECO:0000313" key="1">
    <source>
        <dbReference type="EMBL" id="GAH64407.1"/>
    </source>
</evidence>
<reference evidence="1" key="1">
    <citation type="journal article" date="2014" name="Front. Microbiol.">
        <title>High frequency of phylogenetically diverse reductive dehalogenase-homologous genes in deep subseafloor sedimentary metagenomes.</title>
        <authorList>
            <person name="Kawai M."/>
            <person name="Futagami T."/>
            <person name="Toyoda A."/>
            <person name="Takaki Y."/>
            <person name="Nishi S."/>
            <person name="Hori S."/>
            <person name="Arai W."/>
            <person name="Tsubouchi T."/>
            <person name="Morono Y."/>
            <person name="Uchiyama I."/>
            <person name="Ito T."/>
            <person name="Fujiyama A."/>
            <person name="Inagaki F."/>
            <person name="Takami H."/>
        </authorList>
    </citation>
    <scope>NUCLEOTIDE SEQUENCE</scope>
    <source>
        <strain evidence="1">Expedition CK06-06</strain>
    </source>
</reference>
<organism evidence="1">
    <name type="scientific">marine sediment metagenome</name>
    <dbReference type="NCBI Taxonomy" id="412755"/>
    <lineage>
        <taxon>unclassified sequences</taxon>
        <taxon>metagenomes</taxon>
        <taxon>ecological metagenomes</taxon>
    </lineage>
</organism>
<name>X1H4S5_9ZZZZ</name>
<dbReference type="EMBL" id="BARU01030539">
    <property type="protein sequence ID" value="GAH64407.1"/>
    <property type="molecule type" value="Genomic_DNA"/>
</dbReference>
<proteinExistence type="predicted"/>
<dbReference type="AlphaFoldDB" id="X1H4S5"/>
<accession>X1H4S5</accession>